<feature type="non-terminal residue" evidence="1">
    <location>
        <position position="1"/>
    </location>
</feature>
<protein>
    <submittedName>
        <fullName evidence="1">22126_t:CDS:1</fullName>
    </submittedName>
</protein>
<gene>
    <name evidence="1" type="ORF">CPELLU_LOCUS22034</name>
</gene>
<name>A0A9N9PJH7_9GLOM</name>
<organism evidence="1 2">
    <name type="scientific">Cetraspora pellucida</name>
    <dbReference type="NCBI Taxonomy" id="1433469"/>
    <lineage>
        <taxon>Eukaryota</taxon>
        <taxon>Fungi</taxon>
        <taxon>Fungi incertae sedis</taxon>
        <taxon>Mucoromycota</taxon>
        <taxon>Glomeromycotina</taxon>
        <taxon>Glomeromycetes</taxon>
        <taxon>Diversisporales</taxon>
        <taxon>Gigasporaceae</taxon>
        <taxon>Cetraspora</taxon>
    </lineage>
</organism>
<dbReference type="AlphaFoldDB" id="A0A9N9PJH7"/>
<proteinExistence type="predicted"/>
<evidence type="ECO:0000313" key="1">
    <source>
        <dbReference type="EMBL" id="CAG8840588.1"/>
    </source>
</evidence>
<accession>A0A9N9PJH7</accession>
<comment type="caution">
    <text evidence="1">The sequence shown here is derived from an EMBL/GenBank/DDBJ whole genome shotgun (WGS) entry which is preliminary data.</text>
</comment>
<dbReference type="Proteomes" id="UP000789759">
    <property type="component" value="Unassembled WGS sequence"/>
</dbReference>
<feature type="non-terminal residue" evidence="1">
    <location>
        <position position="94"/>
    </location>
</feature>
<evidence type="ECO:0000313" key="2">
    <source>
        <dbReference type="Proteomes" id="UP000789759"/>
    </source>
</evidence>
<keyword evidence="2" id="KW-1185">Reference proteome</keyword>
<sequence>TTMIDSNFFFNNLSNLEILRLYDMEDVSFNDIILLKNLKFLVSAYINIYDMYFQIYTSFNQRCENNLIVNIKNYEHQDALKIFNSWIEHLKSLS</sequence>
<dbReference type="EMBL" id="CAJVQA010090572">
    <property type="protein sequence ID" value="CAG8840588.1"/>
    <property type="molecule type" value="Genomic_DNA"/>
</dbReference>
<reference evidence="1" key="1">
    <citation type="submission" date="2021-06" db="EMBL/GenBank/DDBJ databases">
        <authorList>
            <person name="Kallberg Y."/>
            <person name="Tangrot J."/>
            <person name="Rosling A."/>
        </authorList>
    </citation>
    <scope>NUCLEOTIDE SEQUENCE</scope>
    <source>
        <strain evidence="1">FL966</strain>
    </source>
</reference>